<dbReference type="Gene3D" id="1.25.40.10">
    <property type="entry name" value="Tetratricopeptide repeat domain"/>
    <property type="match status" value="3"/>
</dbReference>
<evidence type="ECO:0000256" key="4">
    <source>
        <dbReference type="ARBA" id="ARBA00022803"/>
    </source>
</evidence>
<keyword evidence="3 6" id="KW-0863">Zinc-finger</keyword>
<dbReference type="Proteomes" id="UP000663873">
    <property type="component" value="Unassembled WGS sequence"/>
</dbReference>
<dbReference type="InterPro" id="IPR006597">
    <property type="entry name" value="Sel1-like"/>
</dbReference>
<feature type="repeat" description="TPR" evidence="7">
    <location>
        <begin position="773"/>
        <end position="806"/>
    </location>
</feature>
<dbReference type="Proteomes" id="UP000663825">
    <property type="component" value="Unassembled WGS sequence"/>
</dbReference>
<dbReference type="PROSITE" id="PS50293">
    <property type="entry name" value="TPR_REGION"/>
    <property type="match status" value="1"/>
</dbReference>
<dbReference type="AlphaFoldDB" id="A0A817YZW9"/>
<dbReference type="Pfam" id="PF01753">
    <property type="entry name" value="zf-MYND"/>
    <property type="match status" value="1"/>
</dbReference>
<dbReference type="EMBL" id="CAJNXB010004619">
    <property type="protein sequence ID" value="CAF3384396.1"/>
    <property type="molecule type" value="Genomic_DNA"/>
</dbReference>
<dbReference type="Gene3D" id="6.10.140.2220">
    <property type="match status" value="1"/>
</dbReference>
<dbReference type="InterPro" id="IPR013105">
    <property type="entry name" value="TPR_2"/>
</dbReference>
<dbReference type="PROSITE" id="PS50005">
    <property type="entry name" value="TPR"/>
    <property type="match status" value="2"/>
</dbReference>
<dbReference type="PANTHER" id="PTHR43628:SF1">
    <property type="entry name" value="CHITIN SYNTHASE REGULATORY FACTOR 2-RELATED"/>
    <property type="match status" value="1"/>
</dbReference>
<evidence type="ECO:0000313" key="11">
    <source>
        <dbReference type="EMBL" id="CAF4497355.1"/>
    </source>
</evidence>
<evidence type="ECO:0000313" key="14">
    <source>
        <dbReference type="Proteomes" id="UP000663873"/>
    </source>
</evidence>
<evidence type="ECO:0000256" key="3">
    <source>
        <dbReference type="ARBA" id="ARBA00022771"/>
    </source>
</evidence>
<proteinExistence type="predicted"/>
<evidence type="ECO:0000313" key="9">
    <source>
        <dbReference type="EMBL" id="CAF3384396.1"/>
    </source>
</evidence>
<dbReference type="SUPFAM" id="SSF144232">
    <property type="entry name" value="HIT/MYND zinc finger-like"/>
    <property type="match status" value="1"/>
</dbReference>
<evidence type="ECO:0000313" key="13">
    <source>
        <dbReference type="Proteomes" id="UP000663825"/>
    </source>
</evidence>
<evidence type="ECO:0000313" key="10">
    <source>
        <dbReference type="EMBL" id="CAF3621678.1"/>
    </source>
</evidence>
<dbReference type="InterPro" id="IPR002893">
    <property type="entry name" value="Znf_MYND"/>
</dbReference>
<dbReference type="EMBL" id="CAJNYD010004668">
    <property type="protein sequence ID" value="CAF3621678.1"/>
    <property type="molecule type" value="Genomic_DNA"/>
</dbReference>
<keyword evidence="5" id="KW-0862">Zinc</keyword>
<dbReference type="SUPFAM" id="SSF81901">
    <property type="entry name" value="HCP-like"/>
    <property type="match status" value="1"/>
</dbReference>
<dbReference type="SMART" id="SM00028">
    <property type="entry name" value="TPR"/>
    <property type="match status" value="4"/>
</dbReference>
<evidence type="ECO:0000256" key="6">
    <source>
        <dbReference type="PROSITE-ProRule" id="PRU00134"/>
    </source>
</evidence>
<dbReference type="Pfam" id="PF07719">
    <property type="entry name" value="TPR_2"/>
    <property type="match status" value="1"/>
</dbReference>
<evidence type="ECO:0000256" key="1">
    <source>
        <dbReference type="ARBA" id="ARBA00022723"/>
    </source>
</evidence>
<evidence type="ECO:0000256" key="7">
    <source>
        <dbReference type="PROSITE-ProRule" id="PRU00339"/>
    </source>
</evidence>
<dbReference type="GO" id="GO:0008270">
    <property type="term" value="F:zinc ion binding"/>
    <property type="evidence" value="ECO:0007669"/>
    <property type="project" value="UniProtKB-KW"/>
</dbReference>
<dbReference type="InterPro" id="IPR019734">
    <property type="entry name" value="TPR_rpt"/>
</dbReference>
<dbReference type="InterPro" id="IPR011990">
    <property type="entry name" value="TPR-like_helical_dom_sf"/>
</dbReference>
<dbReference type="PANTHER" id="PTHR43628">
    <property type="entry name" value="ACTIVATOR OF C KINASE PROTEIN 1-RELATED"/>
    <property type="match status" value="1"/>
</dbReference>
<dbReference type="Proteomes" id="UP000663833">
    <property type="component" value="Unassembled WGS sequence"/>
</dbReference>
<dbReference type="OrthoDB" id="2384430at2759"/>
<evidence type="ECO:0000259" key="8">
    <source>
        <dbReference type="PROSITE" id="PS50865"/>
    </source>
</evidence>
<keyword evidence="2" id="KW-0677">Repeat</keyword>
<dbReference type="PROSITE" id="PS50865">
    <property type="entry name" value="ZF_MYND_2"/>
    <property type="match status" value="1"/>
</dbReference>
<dbReference type="PROSITE" id="PS01360">
    <property type="entry name" value="ZF_MYND_1"/>
    <property type="match status" value="1"/>
</dbReference>
<evidence type="ECO:0000256" key="2">
    <source>
        <dbReference type="ARBA" id="ARBA00022737"/>
    </source>
</evidence>
<dbReference type="InterPro" id="IPR052945">
    <property type="entry name" value="Mitotic_Regulator"/>
</dbReference>
<dbReference type="SMART" id="SM00671">
    <property type="entry name" value="SEL1"/>
    <property type="match status" value="6"/>
</dbReference>
<evidence type="ECO:0000256" key="5">
    <source>
        <dbReference type="ARBA" id="ARBA00022833"/>
    </source>
</evidence>
<keyword evidence="1" id="KW-0479">Metal-binding</keyword>
<keyword evidence="4 7" id="KW-0802">TPR repeat</keyword>
<dbReference type="Proteomes" id="UP000663851">
    <property type="component" value="Unassembled WGS sequence"/>
</dbReference>
<accession>A0A817YZW9</accession>
<dbReference type="EMBL" id="CAJOBP010007581">
    <property type="protein sequence ID" value="CAF4517455.1"/>
    <property type="molecule type" value="Genomic_DNA"/>
</dbReference>
<sequence>MANISSDVRNYFKLELLLTRSCALLRHLFKNRYSQFNSGQTWNDTSACGNSYFTNVIVKNKQISLTAVQKTSVSSGNSDEWDVTTLTALLLNSDHPKTLNAAEIQQLDQENALVEQLRDIRNKLAHNTTKSVDDLQFNQLWTDLTAILIALGDVNTELDKLKDDSIFESPTQIINEDSVKEASHLNSLATQAHKDGKFSEGITLFTKATLLPGVADHDRAIFFSNMASSRLALYEKQACSTGRVEIDDPNDQRYRALQDAKQARILRSTWWKGHLRVGKVYTALNEHEKAINSFERALALAPTNDDIKKALDESHHILGRQQRQEHLDPESKPKSILEQLNDKQQKFGLNSEAVCKTYKLFREKNPSLADVEKGYKYEHGDNDVKQNYEEAARYFEKAARQGNAEGMYNLARLSEHGLGVKKDHNIAQNLYEQAAAEPPYHSELYNIRNNGVAEAEHALGVRYAEGVVVNKNLGIAACWYQRAFKHGNVQSGNSLALLYENGSGVILDLDKAEQIFEQAAEQGDSNAMYNLATLLTRRAKLPMAKVWYDRACKAGHIVAQSDRGFKEDVQAKHNIIRSFSPDTLPMMDKIFEIFSSLKTTTSASTAMDGSDFYDYRMLLEHANCGSKTARIMCDALEHFSEALYTFTQNDTLTKDEENLIMHNLSQCHRIEHIVARYPSIEIRNKLKDLVDRVLRRCNTTVSQLDEDTRTCFAGLNMDSPTLVINFLSLCKQKYPKSIYFFELSASMNGFLRQYDDTLYEANLGLEIDQNYCQLLYDKAGALRFLEKDMDEAIEAYRAFLAIAPKDHRKVPDSYYAMAMCYLMSENDQSLENATKMYQKGEEAEKLQLPCFLPYDPSIKTPTKLELEMVSWIKIKISTLHIDNKARLKDPVRIEVIVEQRQCQNQLLKAKNKPGLISIPFTYKARISQRTTKSLAGLKSITFRDIDPVKDHVYERYVLSVTIIGEAYSWAPSIQLMTEDEHLDCKKLCIYDFPKDQGEYLIKKVFRIGTKMNIINPYLRIDASDKKPVIGIDEFSSIMMQSESEYVVNMCRCCGRANASYICGNCKQARYCTKECQTMDWQLYKHKLICIKE</sequence>
<name>A0A817YZW9_9BILA</name>
<dbReference type="Pfam" id="PF18738">
    <property type="entry name" value="HEPN_DZIP3"/>
    <property type="match status" value="1"/>
</dbReference>
<dbReference type="Pfam" id="PF08238">
    <property type="entry name" value="Sel1"/>
    <property type="match status" value="5"/>
</dbReference>
<protein>
    <recommendedName>
        <fullName evidence="8">MYND-type domain-containing protein</fullName>
    </recommendedName>
</protein>
<evidence type="ECO:0000313" key="12">
    <source>
        <dbReference type="EMBL" id="CAF4517455.1"/>
    </source>
</evidence>
<dbReference type="SUPFAM" id="SSF48452">
    <property type="entry name" value="TPR-like"/>
    <property type="match status" value="2"/>
</dbReference>
<gene>
    <name evidence="11" type="ORF">HFQ381_LOCUS27502</name>
    <name evidence="10" type="ORF">LUA448_LOCUS31459</name>
    <name evidence="9" type="ORF">TIS948_LOCUS26245</name>
    <name evidence="12" type="ORF">UJA718_LOCUS27398</name>
</gene>
<feature type="domain" description="MYND-type" evidence="8">
    <location>
        <begin position="1050"/>
        <end position="1089"/>
    </location>
</feature>
<keyword evidence="14" id="KW-1185">Reference proteome</keyword>
<organism evidence="9 13">
    <name type="scientific">Rotaria socialis</name>
    <dbReference type="NCBI Taxonomy" id="392032"/>
    <lineage>
        <taxon>Eukaryota</taxon>
        <taxon>Metazoa</taxon>
        <taxon>Spiralia</taxon>
        <taxon>Gnathifera</taxon>
        <taxon>Rotifera</taxon>
        <taxon>Eurotatoria</taxon>
        <taxon>Bdelloidea</taxon>
        <taxon>Philodinida</taxon>
        <taxon>Philodinidae</taxon>
        <taxon>Rotaria</taxon>
    </lineage>
</organism>
<feature type="repeat" description="TPR" evidence="7">
    <location>
        <begin position="271"/>
        <end position="304"/>
    </location>
</feature>
<dbReference type="InterPro" id="IPR041249">
    <property type="entry name" value="HEPN_DZIP3"/>
</dbReference>
<dbReference type="EMBL" id="CAJOBO010003586">
    <property type="protein sequence ID" value="CAF4497355.1"/>
    <property type="molecule type" value="Genomic_DNA"/>
</dbReference>
<reference evidence="9" key="1">
    <citation type="submission" date="2021-02" db="EMBL/GenBank/DDBJ databases">
        <authorList>
            <person name="Nowell W R."/>
        </authorList>
    </citation>
    <scope>NUCLEOTIDE SEQUENCE</scope>
</reference>
<comment type="caution">
    <text evidence="9">The sequence shown here is derived from an EMBL/GenBank/DDBJ whole genome shotgun (WGS) entry which is preliminary data.</text>
</comment>